<comment type="caution">
    <text evidence="6">The sequence shown here is derived from an EMBL/GenBank/DDBJ whole genome shotgun (WGS) entry which is preliminary data.</text>
</comment>
<dbReference type="InterPro" id="IPR011990">
    <property type="entry name" value="TPR-like_helical_dom_sf"/>
</dbReference>
<feature type="non-terminal residue" evidence="6">
    <location>
        <position position="1"/>
    </location>
</feature>
<feature type="domain" description="HTH luxR-type" evidence="5">
    <location>
        <begin position="514"/>
        <end position="579"/>
    </location>
</feature>
<evidence type="ECO:0000256" key="2">
    <source>
        <dbReference type="ARBA" id="ARBA00023125"/>
    </source>
</evidence>
<dbReference type="InterPro" id="IPR000792">
    <property type="entry name" value="Tscrpt_reg_LuxR_C"/>
</dbReference>
<keyword evidence="7" id="KW-1185">Reference proteome</keyword>
<dbReference type="Gene3D" id="1.10.10.10">
    <property type="entry name" value="Winged helix-like DNA-binding domain superfamily/Winged helix DNA-binding domain"/>
    <property type="match status" value="1"/>
</dbReference>
<feature type="region of interest" description="Disordered" evidence="4">
    <location>
        <begin position="1"/>
        <end position="72"/>
    </location>
</feature>
<dbReference type="PANTHER" id="PTHR44688:SF16">
    <property type="entry name" value="DNA-BINDING TRANSCRIPTIONAL ACTIVATOR DEVR_DOSR"/>
    <property type="match status" value="1"/>
</dbReference>
<protein>
    <submittedName>
        <fullName evidence="6">LuxR C-terminal-related transcriptional regulator</fullName>
    </submittedName>
</protein>
<dbReference type="Pfam" id="PF00196">
    <property type="entry name" value="GerE"/>
    <property type="match status" value="1"/>
</dbReference>
<evidence type="ECO:0000256" key="4">
    <source>
        <dbReference type="SAM" id="MobiDB-lite"/>
    </source>
</evidence>
<feature type="compositionally biased region" description="Low complexity" evidence="4">
    <location>
        <begin position="15"/>
        <end position="60"/>
    </location>
</feature>
<feature type="compositionally biased region" description="Basic and acidic residues" evidence="4">
    <location>
        <begin position="1"/>
        <end position="14"/>
    </location>
</feature>
<dbReference type="Proteomes" id="UP001596523">
    <property type="component" value="Unassembled WGS sequence"/>
</dbReference>
<evidence type="ECO:0000313" key="6">
    <source>
        <dbReference type="EMBL" id="MFC7310761.1"/>
    </source>
</evidence>
<evidence type="ECO:0000313" key="7">
    <source>
        <dbReference type="Proteomes" id="UP001596523"/>
    </source>
</evidence>
<dbReference type="PRINTS" id="PR00038">
    <property type="entry name" value="HTHLUXR"/>
</dbReference>
<evidence type="ECO:0000256" key="1">
    <source>
        <dbReference type="ARBA" id="ARBA00023015"/>
    </source>
</evidence>
<keyword evidence="1" id="KW-0805">Transcription regulation</keyword>
<dbReference type="InterPro" id="IPR016032">
    <property type="entry name" value="Sig_transdc_resp-reg_C-effctor"/>
</dbReference>
<dbReference type="SUPFAM" id="SSF48452">
    <property type="entry name" value="TPR-like"/>
    <property type="match status" value="1"/>
</dbReference>
<dbReference type="CDD" id="cd06170">
    <property type="entry name" value="LuxR_C_like"/>
    <property type="match status" value="1"/>
</dbReference>
<evidence type="ECO:0000256" key="3">
    <source>
        <dbReference type="ARBA" id="ARBA00023163"/>
    </source>
</evidence>
<organism evidence="6 7">
    <name type="scientific">Streptomyces monticola</name>
    <dbReference type="NCBI Taxonomy" id="2666263"/>
    <lineage>
        <taxon>Bacteria</taxon>
        <taxon>Bacillati</taxon>
        <taxon>Actinomycetota</taxon>
        <taxon>Actinomycetes</taxon>
        <taxon>Kitasatosporales</taxon>
        <taxon>Streptomycetaceae</taxon>
        <taxon>Streptomyces</taxon>
    </lineage>
</organism>
<dbReference type="PROSITE" id="PS50043">
    <property type="entry name" value="HTH_LUXR_2"/>
    <property type="match status" value="1"/>
</dbReference>
<keyword evidence="2" id="KW-0238">DNA-binding</keyword>
<evidence type="ECO:0000259" key="5">
    <source>
        <dbReference type="PROSITE" id="PS50043"/>
    </source>
</evidence>
<dbReference type="RefSeq" id="WP_381841891.1">
    <property type="nucleotide sequence ID" value="NZ_JBHTCF010000043.1"/>
</dbReference>
<proteinExistence type="predicted"/>
<dbReference type="SMART" id="SM00421">
    <property type="entry name" value="HTH_LUXR"/>
    <property type="match status" value="1"/>
</dbReference>
<reference evidence="7" key="1">
    <citation type="journal article" date="2019" name="Int. J. Syst. Evol. Microbiol.">
        <title>The Global Catalogue of Microorganisms (GCM) 10K type strain sequencing project: providing services to taxonomists for standard genome sequencing and annotation.</title>
        <authorList>
            <consortium name="The Broad Institute Genomics Platform"/>
            <consortium name="The Broad Institute Genome Sequencing Center for Infectious Disease"/>
            <person name="Wu L."/>
            <person name="Ma J."/>
        </authorList>
    </citation>
    <scope>NUCLEOTIDE SEQUENCE [LARGE SCALE GENOMIC DNA]</scope>
    <source>
        <strain evidence="7">SYNS20</strain>
    </source>
</reference>
<keyword evidence="3" id="KW-0804">Transcription</keyword>
<sequence>QDDRFPAPAQDDRFPAPAQADRFPAPAQDDPFPAPAPADRFPAPAQDDPFPAPAPADRFPVPAPAGSFPAPGQGDPLRAAWFWVQRSRLVSTLGRGDGRSETAKAEELIRGLPPSVVHAEVLTHRASWGSLHEPGPETMAAAERAVEYARMVGAESIEMNARLTRGGLLVESGDVERGLAEMHHVRERVIAEGLVADLSRVHINLPSALEGVGRSADSVQAAVKGIEFCRTYGLLDTECWVWGNLAEAQLTLGRWHDVLTSVEQAQRTAHSSKPRGSAAERLARLALYRGDLATAAHQLAVAHGHFGTHDPQPQYSLPLITISLGIAAHEGRILEIREELRRLADEGLPPGTQRYGWPLVLTAATAEADARGLPAAEPGRAEALDHIRRAVKSLATPVPVWLAHDHWVRAELARAENRDTVADWTAALTAFEPLERPFDLARVRHRTAEALLASGPDETARSRAAELLRQARGTADELAARPLAEDIALLAQRARLGLTAPEESAPPAPRRPDDPVEALGLTSRERDVLRLVTLGRSNRQIAEELFISPKTASVHVSNILAKLGVSARGEAAALAHRLRLFPTEPTEPTEPAEPAGPAG</sequence>
<name>A0ABW2JYX5_9ACTN</name>
<dbReference type="EMBL" id="JBHTCF010000043">
    <property type="protein sequence ID" value="MFC7310761.1"/>
    <property type="molecule type" value="Genomic_DNA"/>
</dbReference>
<gene>
    <name evidence="6" type="ORF">ACFQVC_41930</name>
</gene>
<accession>A0ABW2JYX5</accession>
<dbReference type="InterPro" id="IPR036388">
    <property type="entry name" value="WH-like_DNA-bd_sf"/>
</dbReference>
<dbReference type="PANTHER" id="PTHR44688">
    <property type="entry name" value="DNA-BINDING TRANSCRIPTIONAL ACTIVATOR DEVR_DOSR"/>
    <property type="match status" value="1"/>
</dbReference>
<dbReference type="SUPFAM" id="SSF46894">
    <property type="entry name" value="C-terminal effector domain of the bipartite response regulators"/>
    <property type="match status" value="1"/>
</dbReference>